<evidence type="ECO:0008006" key="4">
    <source>
        <dbReference type="Google" id="ProtNLM"/>
    </source>
</evidence>
<keyword evidence="1" id="KW-0812">Transmembrane</keyword>
<evidence type="ECO:0000313" key="2">
    <source>
        <dbReference type="EMBL" id="AQZ68913.1"/>
    </source>
</evidence>
<keyword evidence="1" id="KW-0472">Membrane</keyword>
<proteinExistence type="predicted"/>
<keyword evidence="3" id="KW-1185">Reference proteome</keyword>
<sequence length="189" mass="18993">MAGFGCAVLLVVNAGRRGGLVPETAFTHAIAPFAALTGLLAITGIYLLIRERAGVLGLVGYVLNSAGLAGAFAVEYTLHFVFPYLGSGTVRGLLAGGTGRAFLVTSVVLLVGVLTFAVAAGRSGVMPVVGVVLYAVGMVPGSLRNLVPEPVYLGGLVAAGVGVAWMAVRLWAAAKAEAEKAPVMAVGQG</sequence>
<accession>A0A1V0AFE7</accession>
<feature type="transmembrane region" description="Helical" evidence="1">
    <location>
        <begin position="30"/>
        <end position="49"/>
    </location>
</feature>
<dbReference type="Proteomes" id="UP000190797">
    <property type="component" value="Chromosome"/>
</dbReference>
<dbReference type="AlphaFoldDB" id="A0A1V0AFE7"/>
<dbReference type="KEGG" id="noa:BKM31_52230"/>
<gene>
    <name evidence="2" type="ORF">BKM31_52230</name>
</gene>
<keyword evidence="1" id="KW-1133">Transmembrane helix</keyword>
<evidence type="ECO:0000313" key="3">
    <source>
        <dbReference type="Proteomes" id="UP000190797"/>
    </source>
</evidence>
<evidence type="ECO:0000256" key="1">
    <source>
        <dbReference type="SAM" id="Phobius"/>
    </source>
</evidence>
<feature type="transmembrane region" description="Helical" evidence="1">
    <location>
        <begin position="152"/>
        <end position="172"/>
    </location>
</feature>
<feature type="transmembrane region" description="Helical" evidence="1">
    <location>
        <begin position="102"/>
        <end position="121"/>
    </location>
</feature>
<feature type="transmembrane region" description="Helical" evidence="1">
    <location>
        <begin position="61"/>
        <end position="82"/>
    </location>
</feature>
<dbReference type="EMBL" id="CP017717">
    <property type="protein sequence ID" value="AQZ68913.1"/>
    <property type="molecule type" value="Genomic_DNA"/>
</dbReference>
<reference evidence="3" key="1">
    <citation type="journal article" date="2017" name="Med. Chem. Commun.">
        <title>Nonomuraea sp. ATCC 55076 harbours the largest actinomycete chromosome to date and the kistamicin biosynthetic gene cluster.</title>
        <authorList>
            <person name="Nazari B."/>
            <person name="Forneris C.C."/>
            <person name="Gibson M.I."/>
            <person name="Moon K."/>
            <person name="Schramma K.R."/>
            <person name="Seyedsayamdost M.R."/>
        </authorList>
    </citation>
    <scope>NUCLEOTIDE SEQUENCE [LARGE SCALE GENOMIC DNA]</scope>
    <source>
        <strain evidence="3">ATCC 55076</strain>
    </source>
</reference>
<feature type="transmembrane region" description="Helical" evidence="1">
    <location>
        <begin position="128"/>
        <end position="146"/>
    </location>
</feature>
<organism evidence="2 3">
    <name type="scientific">[Actinomadura] parvosata subsp. kistnae</name>
    <dbReference type="NCBI Taxonomy" id="1909395"/>
    <lineage>
        <taxon>Bacteria</taxon>
        <taxon>Bacillati</taxon>
        <taxon>Actinomycetota</taxon>
        <taxon>Actinomycetes</taxon>
        <taxon>Streptosporangiales</taxon>
        <taxon>Streptosporangiaceae</taxon>
        <taxon>Nonomuraea</taxon>
    </lineage>
</organism>
<name>A0A1V0AFE7_9ACTN</name>
<protein>
    <recommendedName>
        <fullName evidence="4">DUF4386 domain-containing protein</fullName>
    </recommendedName>
</protein>